<dbReference type="InterPro" id="IPR005645">
    <property type="entry name" value="FSH-like_dom"/>
</dbReference>
<dbReference type="Pfam" id="PF03959">
    <property type="entry name" value="FSH1"/>
    <property type="match status" value="1"/>
</dbReference>
<organism evidence="2 3">
    <name type="scientific">Stylophora pistillata</name>
    <name type="common">Smooth cauliflower coral</name>
    <dbReference type="NCBI Taxonomy" id="50429"/>
    <lineage>
        <taxon>Eukaryota</taxon>
        <taxon>Metazoa</taxon>
        <taxon>Cnidaria</taxon>
        <taxon>Anthozoa</taxon>
        <taxon>Hexacorallia</taxon>
        <taxon>Scleractinia</taxon>
        <taxon>Astrocoeniina</taxon>
        <taxon>Pocilloporidae</taxon>
        <taxon>Stylophora</taxon>
    </lineage>
</organism>
<sequence length="354" mass="39248">MVVQRHFYALDMGPALTRVSSSCHTCASLQKFPSTLFSQTSEDPPDVIGIAFAADVIKRERQLILVLRECATSYTAACLIADEKYDTLRNALTCLVVDLHPIDGPRAVIRVDPAPAFVSLSNNDGLKHLNVWLDIGRIKNKNKNPVAERAVQELEDELLKQEPGGGPIDQVSLAIAVARLNARLRRQGLSSRELWTQRSQFTGNQLPVADYNTILARYQQRLNNHSSSEHAKNPRGLAPPEPQIKVGDLVYLVSDRSKQFSPLTIHACFKNGLSLSMGLNTIQLINARGVLGSSQGACFLSVLCALREQENSEDLLKHFANYTTLNHPGGHFVPTQAPQKKVYIEFLEQFIKKT</sequence>
<dbReference type="InterPro" id="IPR036397">
    <property type="entry name" value="RNaseH_sf"/>
</dbReference>
<dbReference type="InterPro" id="IPR029058">
    <property type="entry name" value="AB_hydrolase_fold"/>
</dbReference>
<dbReference type="InterPro" id="IPR001584">
    <property type="entry name" value="Integrase_cat-core"/>
</dbReference>
<dbReference type="Gene3D" id="3.40.50.1820">
    <property type="entry name" value="alpha/beta hydrolase"/>
    <property type="match status" value="1"/>
</dbReference>
<dbReference type="GO" id="GO:0015074">
    <property type="term" value="P:DNA integration"/>
    <property type="evidence" value="ECO:0007669"/>
    <property type="project" value="InterPro"/>
</dbReference>
<name>A0A2B4RY30_STYPI</name>
<dbReference type="AlphaFoldDB" id="A0A2B4RY30"/>
<proteinExistence type="predicted"/>
<reference evidence="3" key="1">
    <citation type="journal article" date="2017" name="bioRxiv">
        <title>Comparative analysis of the genomes of Stylophora pistillata and Acropora digitifera provides evidence for extensive differences between species of corals.</title>
        <authorList>
            <person name="Voolstra C.R."/>
            <person name="Li Y."/>
            <person name="Liew Y.J."/>
            <person name="Baumgarten S."/>
            <person name="Zoccola D."/>
            <person name="Flot J.-F."/>
            <person name="Tambutte S."/>
            <person name="Allemand D."/>
            <person name="Aranda M."/>
        </authorList>
    </citation>
    <scope>NUCLEOTIDE SEQUENCE [LARGE SCALE GENOMIC DNA]</scope>
</reference>
<evidence type="ECO:0000313" key="3">
    <source>
        <dbReference type="Proteomes" id="UP000225706"/>
    </source>
</evidence>
<comment type="caution">
    <text evidence="2">The sequence shown here is derived from an EMBL/GenBank/DDBJ whole genome shotgun (WGS) entry which is preliminary data.</text>
</comment>
<dbReference type="InterPro" id="IPR012337">
    <property type="entry name" value="RNaseH-like_sf"/>
</dbReference>
<dbReference type="GO" id="GO:0003676">
    <property type="term" value="F:nucleic acid binding"/>
    <property type="evidence" value="ECO:0007669"/>
    <property type="project" value="InterPro"/>
</dbReference>
<feature type="domain" description="Integrase catalytic" evidence="1">
    <location>
        <begin position="40"/>
        <end position="247"/>
    </location>
</feature>
<dbReference type="PROSITE" id="PS50994">
    <property type="entry name" value="INTEGRASE"/>
    <property type="match status" value="1"/>
</dbReference>
<gene>
    <name evidence="2" type="ORF">AWC38_SpisGene13417</name>
</gene>
<evidence type="ECO:0000259" key="1">
    <source>
        <dbReference type="PROSITE" id="PS50994"/>
    </source>
</evidence>
<evidence type="ECO:0000313" key="2">
    <source>
        <dbReference type="EMBL" id="PFX22066.1"/>
    </source>
</evidence>
<dbReference type="EMBL" id="LSMT01000252">
    <property type="protein sequence ID" value="PFX22066.1"/>
    <property type="molecule type" value="Genomic_DNA"/>
</dbReference>
<dbReference type="SUPFAM" id="SSF53098">
    <property type="entry name" value="Ribonuclease H-like"/>
    <property type="match status" value="1"/>
</dbReference>
<keyword evidence="3" id="KW-1185">Reference proteome</keyword>
<accession>A0A2B4RY30</accession>
<dbReference type="Proteomes" id="UP000225706">
    <property type="component" value="Unassembled WGS sequence"/>
</dbReference>
<dbReference type="Gene3D" id="3.30.420.10">
    <property type="entry name" value="Ribonuclease H-like superfamily/Ribonuclease H"/>
    <property type="match status" value="1"/>
</dbReference>
<protein>
    <recommendedName>
        <fullName evidence="1">Integrase catalytic domain-containing protein</fullName>
    </recommendedName>
</protein>